<evidence type="ECO:0000313" key="9">
    <source>
        <dbReference type="Proteomes" id="UP000285301"/>
    </source>
</evidence>
<dbReference type="InterPro" id="IPR001077">
    <property type="entry name" value="COMT_C"/>
</dbReference>
<dbReference type="Proteomes" id="UP000285301">
    <property type="component" value="Unassembled WGS sequence"/>
</dbReference>
<evidence type="ECO:0000259" key="4">
    <source>
        <dbReference type="Pfam" id="PF00891"/>
    </source>
</evidence>
<dbReference type="EMBL" id="NCKU01015509">
    <property type="protein sequence ID" value="RWR99359.1"/>
    <property type="molecule type" value="Genomic_DNA"/>
</dbReference>
<keyword evidence="3" id="KW-0949">S-adenosyl-L-methionine</keyword>
<gene>
    <name evidence="7" type="ORF">B4U79_18800</name>
    <name evidence="8" type="ORF">B4U79_18801</name>
    <name evidence="6" type="ORF">B4U79_18802</name>
    <name evidence="5" type="ORF">B4U79_18803</name>
</gene>
<dbReference type="Gene3D" id="1.10.287.1350">
    <property type="match status" value="1"/>
</dbReference>
<keyword evidence="9" id="KW-1185">Reference proteome</keyword>
<keyword evidence="2 6" id="KW-0808">Transferase</keyword>
<dbReference type="GO" id="GO:0032259">
    <property type="term" value="P:methylation"/>
    <property type="evidence" value="ECO:0007669"/>
    <property type="project" value="UniProtKB-KW"/>
</dbReference>
<reference evidence="6" key="2">
    <citation type="submission" date="2018-11" db="EMBL/GenBank/DDBJ databases">
        <title>Trombidioid mite genomics.</title>
        <authorList>
            <person name="Dong X."/>
        </authorList>
    </citation>
    <scope>NUCLEOTIDE SEQUENCE</scope>
    <source>
        <strain evidence="6">UoL-WK</strain>
    </source>
</reference>
<evidence type="ECO:0000313" key="8">
    <source>
        <dbReference type="EMBL" id="RWR99362.1"/>
    </source>
</evidence>
<dbReference type="AlphaFoldDB" id="A0A3S3NBD6"/>
<dbReference type="InterPro" id="IPR016461">
    <property type="entry name" value="COMT-like"/>
</dbReference>
<feature type="domain" description="O-methyltransferase C-terminal" evidence="4">
    <location>
        <begin position="5"/>
        <end position="78"/>
    </location>
</feature>
<evidence type="ECO:0000256" key="2">
    <source>
        <dbReference type="ARBA" id="ARBA00022679"/>
    </source>
</evidence>
<dbReference type="InterPro" id="IPR029063">
    <property type="entry name" value="SAM-dependent_MTases_sf"/>
</dbReference>
<comment type="caution">
    <text evidence="6">The sequence shown here is derived from an EMBL/GenBank/DDBJ whole genome shotgun (WGS) entry which is preliminary data.</text>
</comment>
<dbReference type="Gene3D" id="3.40.50.150">
    <property type="entry name" value="Vaccinia Virus protein VP39"/>
    <property type="match status" value="1"/>
</dbReference>
<dbReference type="Pfam" id="PF00891">
    <property type="entry name" value="Methyltransf_2"/>
    <property type="match status" value="1"/>
</dbReference>
<reference evidence="6 9" key="1">
    <citation type="journal article" date="2018" name="Gigascience">
        <title>Genomes of trombidid mites reveal novel predicted allergens and laterally-transferred genes associated with secondary metabolism.</title>
        <authorList>
            <person name="Dong X."/>
            <person name="Chaisiri K."/>
            <person name="Xia D."/>
            <person name="Armstrong S.D."/>
            <person name="Fang Y."/>
            <person name="Donnelly M.J."/>
            <person name="Kadowaki T."/>
            <person name="McGarry J.W."/>
            <person name="Darby A.C."/>
            <person name="Makepeace B.L."/>
        </authorList>
    </citation>
    <scope>NUCLEOTIDE SEQUENCE [LARGE SCALE GENOMIC DNA]</scope>
    <source>
        <strain evidence="6">UoL-WK</strain>
    </source>
</reference>
<evidence type="ECO:0000313" key="6">
    <source>
        <dbReference type="EMBL" id="RWR99360.1"/>
    </source>
</evidence>
<organism evidence="6 9">
    <name type="scientific">Dinothrombium tinctorium</name>
    <dbReference type="NCBI Taxonomy" id="1965070"/>
    <lineage>
        <taxon>Eukaryota</taxon>
        <taxon>Metazoa</taxon>
        <taxon>Ecdysozoa</taxon>
        <taxon>Arthropoda</taxon>
        <taxon>Chelicerata</taxon>
        <taxon>Arachnida</taxon>
        <taxon>Acari</taxon>
        <taxon>Acariformes</taxon>
        <taxon>Trombidiformes</taxon>
        <taxon>Prostigmata</taxon>
        <taxon>Anystina</taxon>
        <taxon>Parasitengona</taxon>
        <taxon>Trombidioidea</taxon>
        <taxon>Trombidiidae</taxon>
        <taxon>Dinothrombium</taxon>
    </lineage>
</organism>
<dbReference type="OrthoDB" id="540004at2759"/>
<evidence type="ECO:0000256" key="3">
    <source>
        <dbReference type="ARBA" id="ARBA00022691"/>
    </source>
</evidence>
<dbReference type="EMBL" id="NCKU01015509">
    <property type="protein sequence ID" value="RWR99360.1"/>
    <property type="molecule type" value="Genomic_DNA"/>
</dbReference>
<name>A0A3S3NBD6_9ACAR</name>
<accession>A0A3S3NBD6</accession>
<dbReference type="SUPFAM" id="SSF53335">
    <property type="entry name" value="S-adenosyl-L-methionine-dependent methyltransferases"/>
    <property type="match status" value="1"/>
</dbReference>
<protein>
    <submittedName>
        <fullName evidence="6">SAM-dependent methyltransferase-like protein</fullName>
    </submittedName>
</protein>
<dbReference type="PROSITE" id="PS51683">
    <property type="entry name" value="SAM_OMT_II"/>
    <property type="match status" value="1"/>
</dbReference>
<proteinExistence type="predicted"/>
<evidence type="ECO:0000256" key="1">
    <source>
        <dbReference type="ARBA" id="ARBA00022603"/>
    </source>
</evidence>
<dbReference type="EMBL" id="NCKU01015500">
    <property type="protein sequence ID" value="RWR99361.1"/>
    <property type="molecule type" value="Genomic_DNA"/>
</dbReference>
<evidence type="ECO:0000313" key="7">
    <source>
        <dbReference type="EMBL" id="RWR99361.1"/>
    </source>
</evidence>
<dbReference type="EMBL" id="NCKU01015500">
    <property type="protein sequence ID" value="RWR99362.1"/>
    <property type="molecule type" value="Genomic_DNA"/>
</dbReference>
<dbReference type="GO" id="GO:0008171">
    <property type="term" value="F:O-methyltransferase activity"/>
    <property type="evidence" value="ECO:0007669"/>
    <property type="project" value="InterPro"/>
</dbReference>
<evidence type="ECO:0000313" key="5">
    <source>
        <dbReference type="EMBL" id="RWR99359.1"/>
    </source>
</evidence>
<sequence length="84" mass="9671">MLKTGEIAFNHKFGKSYYEFLNDDSVYDNVDLMKFMQDYTKIIQGKVSSHYDFSKFKHIVDVGGNNGSFLIEILHNTPAYVHGT</sequence>
<feature type="non-terminal residue" evidence="6">
    <location>
        <position position="84"/>
    </location>
</feature>
<keyword evidence="1 6" id="KW-0489">Methyltransferase</keyword>